<dbReference type="OrthoDB" id="8591270at2"/>
<dbReference type="AlphaFoldDB" id="A0A2P7TYZ4"/>
<organism evidence="2 3">
    <name type="scientific">Neisseria iguanae</name>
    <dbReference type="NCBI Taxonomy" id="90242"/>
    <lineage>
        <taxon>Bacteria</taxon>
        <taxon>Pseudomonadati</taxon>
        <taxon>Pseudomonadota</taxon>
        <taxon>Betaproteobacteria</taxon>
        <taxon>Neisseriales</taxon>
        <taxon>Neisseriaceae</taxon>
        <taxon>Neisseria</taxon>
    </lineage>
</organism>
<keyword evidence="3" id="KW-1185">Reference proteome</keyword>
<accession>A0A2P7TYZ4</accession>
<gene>
    <name evidence="2" type="ORF">C7N83_09160</name>
</gene>
<comment type="caution">
    <text evidence="2">The sequence shown here is derived from an EMBL/GenBank/DDBJ whole genome shotgun (WGS) entry which is preliminary data.</text>
</comment>
<dbReference type="Proteomes" id="UP000241868">
    <property type="component" value="Unassembled WGS sequence"/>
</dbReference>
<name>A0A2P7TYZ4_9NEIS</name>
<proteinExistence type="predicted"/>
<feature type="transmembrane region" description="Helical" evidence="1">
    <location>
        <begin position="30"/>
        <end position="48"/>
    </location>
</feature>
<reference evidence="2 3" key="1">
    <citation type="submission" date="2018-03" db="EMBL/GenBank/DDBJ databases">
        <title>Neisseria weixii sp. nov., isolated from the intestinal contents of Tibetan Plateau pika (Ochotona curzoniae) in Yushu, Qinghai Province, China.</title>
        <authorList>
            <person name="Gui Z."/>
        </authorList>
    </citation>
    <scope>NUCLEOTIDE SEQUENCE [LARGE SCALE GENOMIC DNA]</scope>
    <source>
        <strain evidence="2 3">ATCC 51483</strain>
    </source>
</reference>
<keyword evidence="1" id="KW-0472">Membrane</keyword>
<keyword evidence="1" id="KW-0812">Transmembrane</keyword>
<evidence type="ECO:0000313" key="3">
    <source>
        <dbReference type="Proteomes" id="UP000241868"/>
    </source>
</evidence>
<evidence type="ECO:0000313" key="2">
    <source>
        <dbReference type="EMBL" id="PSJ79946.1"/>
    </source>
</evidence>
<keyword evidence="1" id="KW-1133">Transmembrane helix</keyword>
<feature type="transmembrane region" description="Helical" evidence="1">
    <location>
        <begin position="77"/>
        <end position="96"/>
    </location>
</feature>
<sequence length="115" mass="12501">MRQASLAMPLFLILFGSVWFLKTTGILPAAATLIAIGLVVAGLAVMILDGINKQSIISGPILMYIGAAVYLRTEYWFAYSPLIALGMMVLGCLLLLSRSSMIPYKMPKHSDHLSQ</sequence>
<dbReference type="EMBL" id="PXYY01000059">
    <property type="protein sequence ID" value="PSJ79946.1"/>
    <property type="molecule type" value="Genomic_DNA"/>
</dbReference>
<dbReference type="RefSeq" id="WP_106742187.1">
    <property type="nucleotide sequence ID" value="NZ_PXYY01000059.1"/>
</dbReference>
<evidence type="ECO:0000256" key="1">
    <source>
        <dbReference type="SAM" id="Phobius"/>
    </source>
</evidence>
<protein>
    <submittedName>
        <fullName evidence="2">Uncharacterized protein</fullName>
    </submittedName>
</protein>